<feature type="domain" description="RING-type" evidence="15">
    <location>
        <begin position="360"/>
        <end position="403"/>
    </location>
</feature>
<evidence type="ECO:0000256" key="8">
    <source>
        <dbReference type="ARBA" id="ARBA00022786"/>
    </source>
</evidence>
<gene>
    <name evidence="16" type="ORF">CANTEDRAFT_135694</name>
</gene>
<keyword evidence="4" id="KW-0808">Transferase</keyword>
<evidence type="ECO:0000256" key="2">
    <source>
        <dbReference type="ARBA" id="ARBA00004141"/>
    </source>
</evidence>
<dbReference type="STRING" id="590646.G3B8K6"/>
<sequence>MVFVLHTSSEAQINMEDAFFLTKNSLKEFRAQYFPNKHHKVPDVRPTDSVSIDSFGPSYDEIQYPLNSIVSSVFPIDSRIELNTTSDYYELVARYASFSPILNFPLMGNYKTLAIDACNSTELNGLDLQEYQFKVLVVVRGKCTFVRKVENILKSDLDPKAIIVANDEPSRGLITMYSNTFNEDRSLTVPIMFITQESYDTLKRFQDQNLVIRILTISLGSWVNIMVSMMLSPPLLILFFYCLIQVLQHFRKVRQSRQSQKIVKNLPVYIYNKNHLIHCKTFYKYLKTTGQTEQILSESLNSSSSSLAANDSERPVAKPTPSSSNASMNNFKVNGIDLKRNVKSLGILLMNEDFYPSFKCSICLDRFKPLKSRVLVLDCKHFFHEGCLSNWLINFRRSCPLCNRSVFENVSTTLIAGQLGVQSYGSVSDEESNIAIPVNEIITTGTAEPFENLSISGPSAELIPNHPPHESPPNPGSLLTATSQSTVSTNTISSFITSNTHFNDQSSIQTGSSTFATASERTTPVDSISTISSVSDEATINLSQFEP</sequence>
<dbReference type="GO" id="GO:0061630">
    <property type="term" value="F:ubiquitin protein ligase activity"/>
    <property type="evidence" value="ECO:0007669"/>
    <property type="project" value="UniProtKB-EC"/>
</dbReference>
<keyword evidence="17" id="KW-1185">Reference proteome</keyword>
<comment type="catalytic activity">
    <reaction evidence="1">
        <text>S-ubiquitinyl-[E2 ubiquitin-conjugating enzyme]-L-cysteine + [acceptor protein]-L-lysine = [E2 ubiquitin-conjugating enzyme]-L-cysteine + N(6)-ubiquitinyl-[acceptor protein]-L-lysine.</text>
        <dbReference type="EC" id="2.3.2.27"/>
    </reaction>
</comment>
<dbReference type="InterPro" id="IPR013083">
    <property type="entry name" value="Znf_RING/FYVE/PHD"/>
</dbReference>
<dbReference type="PANTHER" id="PTHR45977:SF4">
    <property type="entry name" value="RING-TYPE DOMAIN-CONTAINING PROTEIN"/>
    <property type="match status" value="1"/>
</dbReference>
<dbReference type="KEGG" id="cten:18249899"/>
<feature type="region of interest" description="Disordered" evidence="13">
    <location>
        <begin position="456"/>
        <end position="481"/>
    </location>
</feature>
<evidence type="ECO:0000256" key="7">
    <source>
        <dbReference type="ARBA" id="ARBA00022771"/>
    </source>
</evidence>
<evidence type="ECO:0000256" key="5">
    <source>
        <dbReference type="ARBA" id="ARBA00022692"/>
    </source>
</evidence>
<dbReference type="EC" id="2.3.2.27" evidence="3"/>
<keyword evidence="10 14" id="KW-1133">Transmembrane helix</keyword>
<keyword evidence="5 14" id="KW-0812">Transmembrane</keyword>
<dbReference type="HOGENOM" id="CLU_029455_0_0_1"/>
<evidence type="ECO:0000256" key="6">
    <source>
        <dbReference type="ARBA" id="ARBA00022723"/>
    </source>
</evidence>
<dbReference type="PANTHER" id="PTHR45977">
    <property type="entry name" value="TARGET OF ERK KINASE MPK-1"/>
    <property type="match status" value="1"/>
</dbReference>
<evidence type="ECO:0000256" key="3">
    <source>
        <dbReference type="ARBA" id="ARBA00012483"/>
    </source>
</evidence>
<evidence type="ECO:0000256" key="12">
    <source>
        <dbReference type="PROSITE-ProRule" id="PRU00175"/>
    </source>
</evidence>
<evidence type="ECO:0000256" key="9">
    <source>
        <dbReference type="ARBA" id="ARBA00022833"/>
    </source>
</evidence>
<dbReference type="Gene3D" id="3.50.30.30">
    <property type="match status" value="1"/>
</dbReference>
<dbReference type="Proteomes" id="UP000000707">
    <property type="component" value="Unassembled WGS sequence"/>
</dbReference>
<feature type="transmembrane region" description="Helical" evidence="14">
    <location>
        <begin position="222"/>
        <end position="247"/>
    </location>
</feature>
<organism evidence="17">
    <name type="scientific">Candida tenuis (strain ATCC 10573 / BCRC 21748 / CBS 615 / JCM 9827 / NBRC 10315 / NRRL Y-1498 / VKM Y-70)</name>
    <name type="common">Yeast</name>
    <name type="synonym">Yamadazyma tenuis</name>
    <dbReference type="NCBI Taxonomy" id="590646"/>
    <lineage>
        <taxon>Eukaryota</taxon>
        <taxon>Fungi</taxon>
        <taxon>Dikarya</taxon>
        <taxon>Ascomycota</taxon>
        <taxon>Saccharomycotina</taxon>
        <taxon>Pichiomycetes</taxon>
        <taxon>Debaryomycetaceae</taxon>
        <taxon>Yamadazyma</taxon>
    </lineage>
</organism>
<dbReference type="GeneID" id="18249899"/>
<dbReference type="GO" id="GO:0016020">
    <property type="term" value="C:membrane"/>
    <property type="evidence" value="ECO:0007669"/>
    <property type="project" value="UniProtKB-SubCell"/>
</dbReference>
<keyword evidence="9" id="KW-0862">Zinc</keyword>
<evidence type="ECO:0000259" key="15">
    <source>
        <dbReference type="PROSITE" id="PS50089"/>
    </source>
</evidence>
<dbReference type="AlphaFoldDB" id="G3B8K6"/>
<proteinExistence type="predicted"/>
<dbReference type="SMART" id="SM00184">
    <property type="entry name" value="RING"/>
    <property type="match status" value="1"/>
</dbReference>
<comment type="subcellular location">
    <subcellularLocation>
        <location evidence="2">Membrane</location>
        <topology evidence="2">Multi-pass membrane protein</topology>
    </subcellularLocation>
</comment>
<evidence type="ECO:0000256" key="4">
    <source>
        <dbReference type="ARBA" id="ARBA00022679"/>
    </source>
</evidence>
<dbReference type="GO" id="GO:0006511">
    <property type="term" value="P:ubiquitin-dependent protein catabolic process"/>
    <property type="evidence" value="ECO:0007669"/>
    <property type="project" value="TreeGrafter"/>
</dbReference>
<evidence type="ECO:0000313" key="17">
    <source>
        <dbReference type="Proteomes" id="UP000000707"/>
    </source>
</evidence>
<dbReference type="PROSITE" id="PS50089">
    <property type="entry name" value="ZF_RING_2"/>
    <property type="match status" value="1"/>
</dbReference>
<dbReference type="GO" id="GO:0008270">
    <property type="term" value="F:zinc ion binding"/>
    <property type="evidence" value="ECO:0007669"/>
    <property type="project" value="UniProtKB-KW"/>
</dbReference>
<keyword evidence="8" id="KW-0833">Ubl conjugation pathway</keyword>
<dbReference type="SUPFAM" id="SSF57850">
    <property type="entry name" value="RING/U-box"/>
    <property type="match status" value="1"/>
</dbReference>
<accession>G3B8K6</accession>
<evidence type="ECO:0000256" key="14">
    <source>
        <dbReference type="SAM" id="Phobius"/>
    </source>
</evidence>
<feature type="region of interest" description="Disordered" evidence="13">
    <location>
        <begin position="306"/>
        <end position="328"/>
    </location>
</feature>
<keyword evidence="6" id="KW-0479">Metal-binding</keyword>
<dbReference type="EMBL" id="GL996527">
    <property type="protein sequence ID" value="EGV61756.1"/>
    <property type="molecule type" value="Genomic_DNA"/>
</dbReference>
<evidence type="ECO:0000256" key="11">
    <source>
        <dbReference type="ARBA" id="ARBA00023136"/>
    </source>
</evidence>
<dbReference type="Gene3D" id="3.30.40.10">
    <property type="entry name" value="Zinc/RING finger domain, C3HC4 (zinc finger)"/>
    <property type="match status" value="1"/>
</dbReference>
<dbReference type="GO" id="GO:0016567">
    <property type="term" value="P:protein ubiquitination"/>
    <property type="evidence" value="ECO:0007669"/>
    <property type="project" value="TreeGrafter"/>
</dbReference>
<reference evidence="16 17" key="1">
    <citation type="journal article" date="2011" name="Proc. Natl. Acad. Sci. U.S.A.">
        <title>Comparative genomics of xylose-fermenting fungi for enhanced biofuel production.</title>
        <authorList>
            <person name="Wohlbach D.J."/>
            <person name="Kuo A."/>
            <person name="Sato T.K."/>
            <person name="Potts K.M."/>
            <person name="Salamov A.A."/>
            <person name="LaButti K.M."/>
            <person name="Sun H."/>
            <person name="Clum A."/>
            <person name="Pangilinan J.L."/>
            <person name="Lindquist E.A."/>
            <person name="Lucas S."/>
            <person name="Lapidus A."/>
            <person name="Jin M."/>
            <person name="Gunawan C."/>
            <person name="Balan V."/>
            <person name="Dale B.E."/>
            <person name="Jeffries T.W."/>
            <person name="Zinkel R."/>
            <person name="Barry K.W."/>
            <person name="Grigoriev I.V."/>
            <person name="Gasch A.P."/>
        </authorList>
    </citation>
    <scope>NUCLEOTIDE SEQUENCE [LARGE SCALE GENOMIC DNA]</scope>
    <source>
        <strain evidence="17">ATCC 10573 / BCRC 21748 / CBS 615 / JCM 9827 / NBRC 10315 / NRRL Y-1498 / VKM Y-70</strain>
    </source>
</reference>
<protein>
    <recommendedName>
        <fullName evidence="3">RING-type E3 ubiquitin transferase</fullName>
        <ecNumber evidence="3">2.3.2.27</ecNumber>
    </recommendedName>
</protein>
<keyword evidence="11 14" id="KW-0472">Membrane</keyword>
<evidence type="ECO:0000313" key="16">
    <source>
        <dbReference type="EMBL" id="EGV61756.1"/>
    </source>
</evidence>
<dbReference type="OrthoDB" id="8062037at2759"/>
<dbReference type="eggNOG" id="KOG4628">
    <property type="taxonomic scope" value="Eukaryota"/>
</dbReference>
<evidence type="ECO:0000256" key="13">
    <source>
        <dbReference type="SAM" id="MobiDB-lite"/>
    </source>
</evidence>
<keyword evidence="7 12" id="KW-0863">Zinc-finger</keyword>
<evidence type="ECO:0000256" key="1">
    <source>
        <dbReference type="ARBA" id="ARBA00000900"/>
    </source>
</evidence>
<dbReference type="InterPro" id="IPR001841">
    <property type="entry name" value="Znf_RING"/>
</dbReference>
<dbReference type="Pfam" id="PF13639">
    <property type="entry name" value="zf-RING_2"/>
    <property type="match status" value="1"/>
</dbReference>
<evidence type="ECO:0000256" key="10">
    <source>
        <dbReference type="ARBA" id="ARBA00022989"/>
    </source>
</evidence>
<name>G3B8K6_CANTC</name>